<evidence type="ECO:0000313" key="2">
    <source>
        <dbReference type="Proteomes" id="UP000325577"/>
    </source>
</evidence>
<dbReference type="AlphaFoldDB" id="A0A5J5B136"/>
<dbReference type="Proteomes" id="UP000325577">
    <property type="component" value="Linkage Group LG16"/>
</dbReference>
<protein>
    <submittedName>
        <fullName evidence="1">Uncharacterized protein</fullName>
    </submittedName>
</protein>
<evidence type="ECO:0000313" key="1">
    <source>
        <dbReference type="EMBL" id="KAA8536308.1"/>
    </source>
</evidence>
<keyword evidence="2" id="KW-1185">Reference proteome</keyword>
<organism evidence="1 2">
    <name type="scientific">Nyssa sinensis</name>
    <dbReference type="NCBI Taxonomy" id="561372"/>
    <lineage>
        <taxon>Eukaryota</taxon>
        <taxon>Viridiplantae</taxon>
        <taxon>Streptophyta</taxon>
        <taxon>Embryophyta</taxon>
        <taxon>Tracheophyta</taxon>
        <taxon>Spermatophyta</taxon>
        <taxon>Magnoliopsida</taxon>
        <taxon>eudicotyledons</taxon>
        <taxon>Gunneridae</taxon>
        <taxon>Pentapetalae</taxon>
        <taxon>asterids</taxon>
        <taxon>Cornales</taxon>
        <taxon>Nyssaceae</taxon>
        <taxon>Nyssa</taxon>
    </lineage>
</organism>
<gene>
    <name evidence="1" type="ORF">F0562_028786</name>
</gene>
<proteinExistence type="predicted"/>
<sequence length="136" mass="14262">MDPMPPINHVFSLIVQEEQQKRTNPSSNSSNSIGTMAFAVKIDVAKPGGSDQVTDPFPNLVLPHSSLQAHFILDLASSHVHDPPVTFSVPVDLPIDRPNSNSPIVFSSGPSPYGVAFTSVANIPAIAPSPSGGVVL</sequence>
<name>A0A5J5B136_9ASTE</name>
<accession>A0A5J5B136</accession>
<reference evidence="1 2" key="1">
    <citation type="submission" date="2019-09" db="EMBL/GenBank/DDBJ databases">
        <title>A chromosome-level genome assembly of the Chinese tupelo Nyssa sinensis.</title>
        <authorList>
            <person name="Yang X."/>
            <person name="Kang M."/>
            <person name="Yang Y."/>
            <person name="Xiong H."/>
            <person name="Wang M."/>
            <person name="Zhang Z."/>
            <person name="Wang Z."/>
            <person name="Wu H."/>
            <person name="Ma T."/>
            <person name="Liu J."/>
            <person name="Xi Z."/>
        </authorList>
    </citation>
    <scope>NUCLEOTIDE SEQUENCE [LARGE SCALE GENOMIC DNA]</scope>
    <source>
        <strain evidence="1">J267</strain>
        <tissue evidence="1">Leaf</tissue>
    </source>
</reference>
<dbReference type="EMBL" id="CM018039">
    <property type="protein sequence ID" value="KAA8536308.1"/>
    <property type="molecule type" value="Genomic_DNA"/>
</dbReference>